<evidence type="ECO:0000256" key="1">
    <source>
        <dbReference type="SAM" id="Phobius"/>
    </source>
</evidence>
<dbReference type="SUPFAM" id="SSF56300">
    <property type="entry name" value="Metallo-dependent phosphatases"/>
    <property type="match status" value="1"/>
</dbReference>
<name>A0AA86PUS3_9EUKA</name>
<feature type="transmembrane region" description="Helical" evidence="1">
    <location>
        <begin position="94"/>
        <end position="116"/>
    </location>
</feature>
<feature type="transmembrane region" description="Helical" evidence="1">
    <location>
        <begin position="70"/>
        <end position="88"/>
    </location>
</feature>
<evidence type="ECO:0000313" key="5">
    <source>
        <dbReference type="Proteomes" id="UP001642409"/>
    </source>
</evidence>
<reference evidence="3" key="1">
    <citation type="submission" date="2023-06" db="EMBL/GenBank/DDBJ databases">
        <authorList>
            <person name="Kurt Z."/>
        </authorList>
    </citation>
    <scope>NUCLEOTIDE SEQUENCE</scope>
</reference>
<gene>
    <name evidence="3" type="ORF">HINF_LOCUS34340</name>
    <name evidence="4" type="ORF">HINF_LOCUS44098</name>
</gene>
<dbReference type="EMBL" id="CAXDID020000186">
    <property type="protein sequence ID" value="CAL6050876.1"/>
    <property type="molecule type" value="Genomic_DNA"/>
</dbReference>
<dbReference type="InterPro" id="IPR029052">
    <property type="entry name" value="Metallo-depent_PP-like"/>
</dbReference>
<dbReference type="Pfam" id="PF00149">
    <property type="entry name" value="Metallophos"/>
    <property type="match status" value="1"/>
</dbReference>
<evidence type="ECO:0000313" key="3">
    <source>
        <dbReference type="EMBL" id="CAI9946695.1"/>
    </source>
</evidence>
<dbReference type="GO" id="GO:0016787">
    <property type="term" value="F:hydrolase activity"/>
    <property type="evidence" value="ECO:0007669"/>
    <property type="project" value="InterPro"/>
</dbReference>
<dbReference type="InterPro" id="IPR004843">
    <property type="entry name" value="Calcineurin-like_PHP"/>
</dbReference>
<keyword evidence="1" id="KW-1133">Transmembrane helix</keyword>
<dbReference type="Gene3D" id="3.60.21.10">
    <property type="match status" value="1"/>
</dbReference>
<evidence type="ECO:0000259" key="2">
    <source>
        <dbReference type="Pfam" id="PF00149"/>
    </source>
</evidence>
<dbReference type="EMBL" id="CATOUU010000764">
    <property type="protein sequence ID" value="CAI9946695.1"/>
    <property type="molecule type" value="Genomic_DNA"/>
</dbReference>
<keyword evidence="1" id="KW-0472">Membrane</keyword>
<evidence type="ECO:0000313" key="4">
    <source>
        <dbReference type="EMBL" id="CAL6050876.1"/>
    </source>
</evidence>
<organism evidence="3">
    <name type="scientific">Hexamita inflata</name>
    <dbReference type="NCBI Taxonomy" id="28002"/>
    <lineage>
        <taxon>Eukaryota</taxon>
        <taxon>Metamonada</taxon>
        <taxon>Diplomonadida</taxon>
        <taxon>Hexamitidae</taxon>
        <taxon>Hexamitinae</taxon>
        <taxon>Hexamita</taxon>
    </lineage>
</organism>
<keyword evidence="5" id="KW-1185">Reference proteome</keyword>
<dbReference type="AlphaFoldDB" id="A0AA86PUS3"/>
<protein>
    <submittedName>
        <fullName evidence="3">Calcineurin-like phosphoesterase superfamily domain-containing protein</fullName>
    </submittedName>
    <submittedName>
        <fullName evidence="4">Calcineurin-like_phosphoesterase superfamily domain-containing protein</fullName>
    </submittedName>
</protein>
<proteinExistence type="predicted"/>
<feature type="transmembrane region" description="Helical" evidence="1">
    <location>
        <begin position="128"/>
        <end position="152"/>
    </location>
</feature>
<accession>A0AA86PUS3</accession>
<keyword evidence="1" id="KW-0812">Transmembrane</keyword>
<dbReference type="Proteomes" id="UP001642409">
    <property type="component" value="Unassembled WGS sequence"/>
</dbReference>
<feature type="domain" description="Calcineurin-like phosphoesterase" evidence="2">
    <location>
        <begin position="234"/>
        <end position="399"/>
    </location>
</feature>
<comment type="caution">
    <text evidence="3">The sequence shown here is derived from an EMBL/GenBank/DDBJ whole genome shotgun (WGS) entry which is preliminary data.</text>
</comment>
<sequence>MNTISAMNASTKQANETKSQNITKICVSLENESWTTGPATETQKAVSFDSESQQGINASSVKPRSKTVHAMKWALAGLQLATAIYSWVKFAEIGYFLIQAIVLTLITLTSFITFMQAKSCRRTSHAKVPFVLWAAGLAVTLATLGLVADVIAESVVLYSRQFCYKPIAFLHGNGIRVHWCTFFKQESQLFTGNSYHRTGKDNFHSVQLSSFNAKYSVAGLQESFQIALPDKVSRFVVMTDIHSNNNFTSSMRTDFDFMVFCGDQSNDGNIKQYQKAFEKLPQKPVMMAMGNHDARGKFDQVMQRDVNFYQQARNVGFYFIFVQKGTPVSDKKVDVAMQFLRDNIHLSAGVEHVFIVVHYPVYSTGFFGAHPYFSKSLEVFLDANTDKKIRSVFYGHDHNFAAFQRNKQYFFDSGVGGGPITMMNTEKKGKERKWPSDSLHGMLTPINDKCYGYEHHLDSWLKYTRTEVELLPGKVVYHVRDLVHDTVLKSYEQIL</sequence>
<reference evidence="4 5" key="2">
    <citation type="submission" date="2024-07" db="EMBL/GenBank/DDBJ databases">
        <authorList>
            <person name="Akdeniz Z."/>
        </authorList>
    </citation>
    <scope>NUCLEOTIDE SEQUENCE [LARGE SCALE GENOMIC DNA]</scope>
</reference>